<organism evidence="3 4">
    <name type="scientific">Camelina sativa</name>
    <name type="common">False flax</name>
    <name type="synonym">Myagrum sativum</name>
    <dbReference type="NCBI Taxonomy" id="90675"/>
    <lineage>
        <taxon>Eukaryota</taxon>
        <taxon>Viridiplantae</taxon>
        <taxon>Streptophyta</taxon>
        <taxon>Embryophyta</taxon>
        <taxon>Tracheophyta</taxon>
        <taxon>Spermatophyta</taxon>
        <taxon>Magnoliopsida</taxon>
        <taxon>eudicotyledons</taxon>
        <taxon>Gunneridae</taxon>
        <taxon>Pentapetalae</taxon>
        <taxon>rosids</taxon>
        <taxon>malvids</taxon>
        <taxon>Brassicales</taxon>
        <taxon>Brassicaceae</taxon>
        <taxon>Camelineae</taxon>
        <taxon>Camelina</taxon>
    </lineage>
</organism>
<dbReference type="PANTHER" id="PTHR31672:SF13">
    <property type="entry name" value="F-BOX PROTEIN CPR30-LIKE"/>
    <property type="match status" value="1"/>
</dbReference>
<dbReference type="Gene3D" id="1.20.1280.50">
    <property type="match status" value="1"/>
</dbReference>
<accession>A0ABM0SKZ1</accession>
<dbReference type="NCBIfam" id="TIGR01640">
    <property type="entry name" value="F_box_assoc_1"/>
    <property type="match status" value="1"/>
</dbReference>
<feature type="domain" description="F-box" evidence="2">
    <location>
        <begin position="1"/>
        <end position="47"/>
    </location>
</feature>
<keyword evidence="1" id="KW-0472">Membrane</keyword>
<sequence>MTMPIDLPSDLQEEVLSRVPMKSLARFRAVCKQWNTLFVEDRFLAKHYGEHHFLIGTCFGEITSLNIKDNTLILLQNLSVGNIRPKKLQQYIKVYKIGHCDGVLYYVLSNQILVWNPLLKLSRWIECDCSEFFELDEAYGLGYIRRSSSIYDYKLVRFRCPRNSKGRRATVEVYEFTSNMWKTIDISFDWFLRVPLASVSLRGTPYWIGLREDNTAFIQSFDFIKERFEPLDHLPFKYVEDNFIALDIFKGDRLSLLHQCSTTRKINIWVKDCIMSWTRLMTVDIPELPVLYERHIVLPAVYFVVKDNELVISAINSERGFLDIYIVRKKDFQKIETYLGFCVSIACKYRPSLVRLPGFSKQNTSPIGQWKENDLSSFVIIITFGYSAYLLFHFPYVMLVAIFTHQHLKISSFSLFKINTCPGMF</sequence>
<dbReference type="InterPro" id="IPR050796">
    <property type="entry name" value="SCF_F-box_component"/>
</dbReference>
<keyword evidence="1" id="KW-1133">Transmembrane helix</keyword>
<dbReference type="PANTHER" id="PTHR31672">
    <property type="entry name" value="BNACNNG10540D PROTEIN"/>
    <property type="match status" value="1"/>
</dbReference>
<dbReference type="Pfam" id="PF00646">
    <property type="entry name" value="F-box"/>
    <property type="match status" value="1"/>
</dbReference>
<evidence type="ECO:0000313" key="3">
    <source>
        <dbReference type="Proteomes" id="UP000694864"/>
    </source>
</evidence>
<name>A0ABM0SKZ1_CAMSA</name>
<dbReference type="RefSeq" id="XP_010412708.1">
    <property type="nucleotide sequence ID" value="XM_010414406.1"/>
</dbReference>
<dbReference type="SUPFAM" id="SSF81383">
    <property type="entry name" value="F-box domain"/>
    <property type="match status" value="1"/>
</dbReference>
<dbReference type="Proteomes" id="UP000694864">
    <property type="component" value="Chromosome 6"/>
</dbReference>
<gene>
    <name evidence="4" type="primary">LOC104699052</name>
</gene>
<dbReference type="PROSITE" id="PS50181">
    <property type="entry name" value="FBOX"/>
    <property type="match status" value="1"/>
</dbReference>
<evidence type="ECO:0000256" key="1">
    <source>
        <dbReference type="SAM" id="Phobius"/>
    </source>
</evidence>
<proteinExistence type="predicted"/>
<keyword evidence="1" id="KW-0812">Transmembrane</keyword>
<protein>
    <submittedName>
        <fullName evidence="4">F-box/LRR-repeat/kelch-repeat protein At1g11620</fullName>
    </submittedName>
</protein>
<dbReference type="SMART" id="SM00256">
    <property type="entry name" value="FBOX"/>
    <property type="match status" value="1"/>
</dbReference>
<feature type="transmembrane region" description="Helical" evidence="1">
    <location>
        <begin position="378"/>
        <end position="403"/>
    </location>
</feature>
<dbReference type="InterPro" id="IPR006527">
    <property type="entry name" value="F-box-assoc_dom_typ1"/>
</dbReference>
<dbReference type="Pfam" id="PF07734">
    <property type="entry name" value="FBA_1"/>
    <property type="match status" value="1"/>
</dbReference>
<evidence type="ECO:0000259" key="2">
    <source>
        <dbReference type="PROSITE" id="PS50181"/>
    </source>
</evidence>
<dbReference type="InterPro" id="IPR001810">
    <property type="entry name" value="F-box_dom"/>
</dbReference>
<dbReference type="GeneID" id="104699052"/>
<dbReference type="CDD" id="cd22157">
    <property type="entry name" value="F-box_AtFBW1-like"/>
    <property type="match status" value="1"/>
</dbReference>
<reference evidence="4" key="2">
    <citation type="submission" date="2025-08" db="UniProtKB">
        <authorList>
            <consortium name="RefSeq"/>
        </authorList>
    </citation>
    <scope>IDENTIFICATION</scope>
    <source>
        <tissue evidence="4">Leaf</tissue>
    </source>
</reference>
<dbReference type="InterPro" id="IPR017451">
    <property type="entry name" value="F-box-assoc_interact_dom"/>
</dbReference>
<keyword evidence="3" id="KW-1185">Reference proteome</keyword>
<reference evidence="3" key="1">
    <citation type="journal article" date="2014" name="Nat. Commun.">
        <title>The emerging biofuel crop Camelina sativa retains a highly undifferentiated hexaploid genome structure.</title>
        <authorList>
            <person name="Kagale S."/>
            <person name="Koh C."/>
            <person name="Nixon J."/>
            <person name="Bollina V."/>
            <person name="Clarke W.E."/>
            <person name="Tuteja R."/>
            <person name="Spillane C."/>
            <person name="Robinson S.J."/>
            <person name="Links M.G."/>
            <person name="Clarke C."/>
            <person name="Higgins E.E."/>
            <person name="Huebert T."/>
            <person name="Sharpe A.G."/>
            <person name="Parkin I.A."/>
        </authorList>
    </citation>
    <scope>NUCLEOTIDE SEQUENCE [LARGE SCALE GENOMIC DNA]</scope>
    <source>
        <strain evidence="3">cv. DH55</strain>
    </source>
</reference>
<evidence type="ECO:0000313" key="4">
    <source>
        <dbReference type="RefSeq" id="XP_010412708.1"/>
    </source>
</evidence>
<dbReference type="InterPro" id="IPR036047">
    <property type="entry name" value="F-box-like_dom_sf"/>
</dbReference>